<dbReference type="Proteomes" id="UP001336835">
    <property type="component" value="Unassembled WGS sequence"/>
</dbReference>
<proteinExistence type="predicted"/>
<dbReference type="RefSeq" id="WP_330107626.1">
    <property type="nucleotide sequence ID" value="NZ_JAZDQT010000001.1"/>
</dbReference>
<sequence>MNIKKLINRLLVLFALSVFITGCSVFGLDLQEDYDYKKSLLEEKVNMTAWEYLKKRADGNNPNDTVFRWMKKAIDYSGIDTLEYTKPNRTYIFLHNDAIRRVNGSQVLQTNCFFYDYPIISKNPDGSVIFTTPTSGIPVTTTPTKSWKDYDKETVKKYLLYLIGQGEYSYDNLDQNEVTLQSLLSPGSVATKESRLGYMVTPSSVPGFTTASTGTPAVFTFDYVGNNGKGFDPEGKFTLKLSNTADSKLFFNGGLIVRSSNYRATNGTIHVWGVTVRPSR</sequence>
<organism evidence="1 2">
    <name type="scientific">Pedobacter albus</name>
    <dbReference type="NCBI Taxonomy" id="3113905"/>
    <lineage>
        <taxon>Bacteria</taxon>
        <taxon>Pseudomonadati</taxon>
        <taxon>Bacteroidota</taxon>
        <taxon>Sphingobacteriia</taxon>
        <taxon>Sphingobacteriales</taxon>
        <taxon>Sphingobacteriaceae</taxon>
        <taxon>Pedobacter</taxon>
    </lineage>
</organism>
<evidence type="ECO:0000313" key="1">
    <source>
        <dbReference type="EMBL" id="MEE1945280.1"/>
    </source>
</evidence>
<evidence type="ECO:0000313" key="2">
    <source>
        <dbReference type="Proteomes" id="UP001336835"/>
    </source>
</evidence>
<gene>
    <name evidence="1" type="ORF">VRU48_09180</name>
</gene>
<name>A0ABU7I729_9SPHI</name>
<dbReference type="PROSITE" id="PS51257">
    <property type="entry name" value="PROKAR_LIPOPROTEIN"/>
    <property type="match status" value="1"/>
</dbReference>
<accession>A0ABU7I729</accession>
<dbReference type="EMBL" id="JAZDQT010000001">
    <property type="protein sequence ID" value="MEE1945280.1"/>
    <property type="molecule type" value="Genomic_DNA"/>
</dbReference>
<reference evidence="1 2" key="1">
    <citation type="submission" date="2024-01" db="EMBL/GenBank/DDBJ databases">
        <title>Pedobacter sp. nov., isolated from fresh soil.</title>
        <authorList>
            <person name="Le N.T.T."/>
        </authorList>
    </citation>
    <scope>NUCLEOTIDE SEQUENCE [LARGE SCALE GENOMIC DNA]</scope>
    <source>
        <strain evidence="1 2">KR3-3</strain>
    </source>
</reference>
<comment type="caution">
    <text evidence="1">The sequence shown here is derived from an EMBL/GenBank/DDBJ whole genome shotgun (WGS) entry which is preliminary data.</text>
</comment>
<evidence type="ECO:0008006" key="3">
    <source>
        <dbReference type="Google" id="ProtNLM"/>
    </source>
</evidence>
<keyword evidence="2" id="KW-1185">Reference proteome</keyword>
<protein>
    <recommendedName>
        <fullName evidence="3">Lipoprotein</fullName>
    </recommendedName>
</protein>